<dbReference type="InterPro" id="IPR046053">
    <property type="entry name" value="DUF6011"/>
</dbReference>
<dbReference type="RefSeq" id="WP_345705700.1">
    <property type="nucleotide sequence ID" value="NZ_BAABKV010000001.1"/>
</dbReference>
<proteinExistence type="predicted"/>
<dbReference type="Proteomes" id="UP001596435">
    <property type="component" value="Unassembled WGS sequence"/>
</dbReference>
<feature type="region of interest" description="Disordered" evidence="1">
    <location>
        <begin position="55"/>
        <end position="87"/>
    </location>
</feature>
<protein>
    <submittedName>
        <fullName evidence="2">DUF6011 domain-containing protein</fullName>
    </submittedName>
</protein>
<evidence type="ECO:0000313" key="2">
    <source>
        <dbReference type="EMBL" id="MFC7184623.1"/>
    </source>
</evidence>
<accession>A0ABW2G521</accession>
<organism evidence="2 3">
    <name type="scientific">Kitasatospora paranensis</name>
    <dbReference type="NCBI Taxonomy" id="258053"/>
    <lineage>
        <taxon>Bacteria</taxon>
        <taxon>Bacillati</taxon>
        <taxon>Actinomycetota</taxon>
        <taxon>Actinomycetes</taxon>
        <taxon>Kitasatosporales</taxon>
        <taxon>Streptomycetaceae</taxon>
        <taxon>Kitasatospora</taxon>
    </lineage>
</organism>
<dbReference type="EMBL" id="JBHTAJ010000111">
    <property type="protein sequence ID" value="MFC7184623.1"/>
    <property type="molecule type" value="Genomic_DNA"/>
</dbReference>
<sequence length="87" mass="9340">MPEPALIPPIPPRLPERVTCRRCGRPLHDPVSRMLRLGRECRGPEEPVRVLAGEQDVLPGLPGSGTAPAVPPGRGREPDGTVPDRSP</sequence>
<keyword evidence="3" id="KW-1185">Reference proteome</keyword>
<dbReference type="Pfam" id="PF19474">
    <property type="entry name" value="DUF6011"/>
    <property type="match status" value="1"/>
</dbReference>
<evidence type="ECO:0000256" key="1">
    <source>
        <dbReference type="SAM" id="MobiDB-lite"/>
    </source>
</evidence>
<comment type="caution">
    <text evidence="2">The sequence shown here is derived from an EMBL/GenBank/DDBJ whole genome shotgun (WGS) entry which is preliminary data.</text>
</comment>
<evidence type="ECO:0000313" key="3">
    <source>
        <dbReference type="Proteomes" id="UP001596435"/>
    </source>
</evidence>
<gene>
    <name evidence="2" type="ORF">ACFQMG_34240</name>
</gene>
<name>A0ABW2G521_9ACTN</name>
<reference evidence="3" key="1">
    <citation type="journal article" date="2019" name="Int. J. Syst. Evol. Microbiol.">
        <title>The Global Catalogue of Microorganisms (GCM) 10K type strain sequencing project: providing services to taxonomists for standard genome sequencing and annotation.</title>
        <authorList>
            <consortium name="The Broad Institute Genomics Platform"/>
            <consortium name="The Broad Institute Genome Sequencing Center for Infectious Disease"/>
            <person name="Wu L."/>
            <person name="Ma J."/>
        </authorList>
    </citation>
    <scope>NUCLEOTIDE SEQUENCE [LARGE SCALE GENOMIC DNA]</scope>
    <source>
        <strain evidence="3">CGMCC 1.12859</strain>
    </source>
</reference>